<feature type="compositionally biased region" description="Acidic residues" evidence="4">
    <location>
        <begin position="491"/>
        <end position="502"/>
    </location>
</feature>
<sequence length="1084" mass="121180">MPRRTLTPATSAPPPPPAVLPKDPAQLELSDPVWAANLRLLRRHWKWAAFNQFFHTFAPLFAMNDVTLVDIEDDLAQGLSLYLPRVMTRLLYTLNQDRKISVDNWQTALRKQYLRRDPAENPIGPEPPAESRQPTKELSEPPVEDIKDESEAATPSAEPEQHTELPDGGNIPEGRDCDTNAADDARDSSVQPPKDIKEEEATSQPPPMEAEESKDWLELPMLEKLDSMHLLTEWQFQNPHRLRQIMKSDDEYASWRIEPIGYDAKTNAYWLIGPDRLWLQRVPPRLPKGVKRKRPPAKKSSTQASTSRLDDDEYNSEVEKASPKRKRTQRTPAKPAIPSTPRPASRSTRSRRRSAPEPEPDLTGGRGSARAAKMQANKKLDVQAKELAEFQRQAAAYAAASRSSRPTRQTARAHADAESSSPTRPMRSPRKAAAVGTRTSARLRGGRDEDGDEEWQQIPEDWLHNTPEPTPSRPTRSSTRKGKAKAALPPEPEDDSTEEPEADVVIPDDIPKTGLESDAASELTELSVSEEPEEAAAVQEVVRQPTPKPSGRSTRSRKRTRAVVLEEPDEPEVELATEDGVENQAEPDDADPEHAEQHMDEPSTLPEDFVEWEAICVTLDEWEHIAERFEKATHYLERALYKMLTQNIVPIVTAELREAEKRKKMEEAVVHRKRSSRIATKETEKEQAREAAKKKAEEEEKQSRAKRMEARAKKEEAERQKKDKERERRRLEREEREERARQKEERAKVRAEEAEEQRASTSTPAAGTHSTESVLLSSVPTPTGVQTPWELDCEICGKRGENLDDGLPMVSCNMCQKWQHIRCHDLVDQRMGRPLRDWDHQQFYCHPCRARLSTSANYIASTHQRYASQPSPHSSSWSQAAMDPSIHPQKSVATPQAYYRDSLPGSQLGYGSRPNSNGMQFRSAAYPAQDVPPQPDYTRTQNGLTFSHYQPENRAFTSIRNSQYGTPSPPIGRGWNNGYAAPQPPQQYAPGGGSFGGMGSTSYQNAASMSSHPPSHFAPGAGTSQWASPSGSNGSYPPNDSAVRSAAESLAFMQGGGGLTGPAQQNGWHRTHGSSVPQGNGGMY</sequence>
<feature type="compositionally biased region" description="Low complexity" evidence="4">
    <location>
        <begin position="1028"/>
        <end position="1041"/>
    </location>
</feature>
<evidence type="ECO:0000256" key="4">
    <source>
        <dbReference type="SAM" id="MobiDB-lite"/>
    </source>
</evidence>
<feature type="region of interest" description="Disordered" evidence="4">
    <location>
        <begin position="958"/>
        <end position="1084"/>
    </location>
</feature>
<feature type="compositionally biased region" description="Low complexity" evidence="4">
    <location>
        <begin position="867"/>
        <end position="881"/>
    </location>
</feature>
<dbReference type="InterPro" id="IPR011011">
    <property type="entry name" value="Znf_FYVE_PHD"/>
</dbReference>
<dbReference type="InterPro" id="IPR001965">
    <property type="entry name" value="Znf_PHD"/>
</dbReference>
<dbReference type="STRING" id="743788.S8FEA3"/>
<feature type="compositionally biased region" description="Polar residues" evidence="4">
    <location>
        <begin position="760"/>
        <end position="773"/>
    </location>
</feature>
<reference evidence="6 7" key="1">
    <citation type="journal article" date="2012" name="Science">
        <title>The Paleozoic origin of enzymatic lignin decomposition reconstructed from 31 fungal genomes.</title>
        <authorList>
            <person name="Floudas D."/>
            <person name="Binder M."/>
            <person name="Riley R."/>
            <person name="Barry K."/>
            <person name="Blanchette R.A."/>
            <person name="Henrissat B."/>
            <person name="Martinez A.T."/>
            <person name="Otillar R."/>
            <person name="Spatafora J.W."/>
            <person name="Yadav J.S."/>
            <person name="Aerts A."/>
            <person name="Benoit I."/>
            <person name="Boyd A."/>
            <person name="Carlson A."/>
            <person name="Copeland A."/>
            <person name="Coutinho P.M."/>
            <person name="de Vries R.P."/>
            <person name="Ferreira P."/>
            <person name="Findley K."/>
            <person name="Foster B."/>
            <person name="Gaskell J."/>
            <person name="Glotzer D."/>
            <person name="Gorecki P."/>
            <person name="Heitman J."/>
            <person name="Hesse C."/>
            <person name="Hori C."/>
            <person name="Igarashi K."/>
            <person name="Jurgens J.A."/>
            <person name="Kallen N."/>
            <person name="Kersten P."/>
            <person name="Kohler A."/>
            <person name="Kuees U."/>
            <person name="Kumar T.K.A."/>
            <person name="Kuo A."/>
            <person name="LaButti K."/>
            <person name="Larrondo L.F."/>
            <person name="Lindquist E."/>
            <person name="Ling A."/>
            <person name="Lombard V."/>
            <person name="Lucas S."/>
            <person name="Lundell T."/>
            <person name="Martin R."/>
            <person name="McLaughlin D.J."/>
            <person name="Morgenstern I."/>
            <person name="Morin E."/>
            <person name="Murat C."/>
            <person name="Nagy L.G."/>
            <person name="Nolan M."/>
            <person name="Ohm R.A."/>
            <person name="Patyshakuliyeva A."/>
            <person name="Rokas A."/>
            <person name="Ruiz-Duenas F.J."/>
            <person name="Sabat G."/>
            <person name="Salamov A."/>
            <person name="Samejima M."/>
            <person name="Schmutz J."/>
            <person name="Slot J.C."/>
            <person name="St John F."/>
            <person name="Stenlid J."/>
            <person name="Sun H."/>
            <person name="Sun S."/>
            <person name="Syed K."/>
            <person name="Tsang A."/>
            <person name="Wiebenga A."/>
            <person name="Young D."/>
            <person name="Pisabarro A."/>
            <person name="Eastwood D.C."/>
            <person name="Martin F."/>
            <person name="Cullen D."/>
            <person name="Grigoriev I.V."/>
            <person name="Hibbett D.S."/>
        </authorList>
    </citation>
    <scope>NUCLEOTIDE SEQUENCE</scope>
    <source>
        <strain evidence="7">FP-58527</strain>
    </source>
</reference>
<evidence type="ECO:0000256" key="3">
    <source>
        <dbReference type="ARBA" id="ARBA00022833"/>
    </source>
</evidence>
<evidence type="ECO:0000256" key="1">
    <source>
        <dbReference type="ARBA" id="ARBA00022723"/>
    </source>
</evidence>
<feature type="compositionally biased region" description="Basic residues" evidence="4">
    <location>
        <begin position="288"/>
        <end position="297"/>
    </location>
</feature>
<dbReference type="GO" id="GO:0031213">
    <property type="term" value="C:RSF complex"/>
    <property type="evidence" value="ECO:0007669"/>
    <property type="project" value="InterPro"/>
</dbReference>
<protein>
    <recommendedName>
        <fullName evidence="5">Zinc finger PHD-type domain-containing protein</fullName>
    </recommendedName>
</protein>
<feature type="compositionally biased region" description="Basic and acidic residues" evidence="4">
    <location>
        <begin position="592"/>
        <end position="601"/>
    </location>
</feature>
<feature type="region of interest" description="Disordered" evidence="4">
    <location>
        <begin position="116"/>
        <end position="214"/>
    </location>
</feature>
<dbReference type="Proteomes" id="UP000015241">
    <property type="component" value="Unassembled WGS sequence"/>
</dbReference>
<dbReference type="OrthoDB" id="303107at2759"/>
<dbReference type="SUPFAM" id="SSF57903">
    <property type="entry name" value="FYVE/PHD zinc finger"/>
    <property type="match status" value="1"/>
</dbReference>
<evidence type="ECO:0000256" key="2">
    <source>
        <dbReference type="ARBA" id="ARBA00022771"/>
    </source>
</evidence>
<feature type="region of interest" description="Disordered" evidence="4">
    <location>
        <begin position="662"/>
        <end position="773"/>
    </location>
</feature>
<organism evidence="6 7">
    <name type="scientific">Fomitopsis schrenkii</name>
    <name type="common">Brown rot fungus</name>
    <dbReference type="NCBI Taxonomy" id="2126942"/>
    <lineage>
        <taxon>Eukaryota</taxon>
        <taxon>Fungi</taxon>
        <taxon>Dikarya</taxon>
        <taxon>Basidiomycota</taxon>
        <taxon>Agaricomycotina</taxon>
        <taxon>Agaricomycetes</taxon>
        <taxon>Polyporales</taxon>
        <taxon>Fomitopsis</taxon>
    </lineage>
</organism>
<feature type="domain" description="Zinc finger PHD-type" evidence="5">
    <location>
        <begin position="792"/>
        <end position="849"/>
    </location>
</feature>
<dbReference type="InParanoid" id="S8FEA3"/>
<dbReference type="InterPro" id="IPR019786">
    <property type="entry name" value="Zinc_finger_PHD-type_CS"/>
</dbReference>
<dbReference type="eggNOG" id="KOG1472">
    <property type="taxonomic scope" value="Eukaryota"/>
</dbReference>
<feature type="region of interest" description="Disordered" evidence="4">
    <location>
        <begin position="392"/>
        <end position="606"/>
    </location>
</feature>
<name>S8FEA3_FOMSC</name>
<feature type="region of interest" description="Disordered" evidence="4">
    <location>
        <begin position="866"/>
        <end position="893"/>
    </location>
</feature>
<dbReference type="AlphaFoldDB" id="S8FEA3"/>
<dbReference type="PROSITE" id="PS01359">
    <property type="entry name" value="ZF_PHD_1"/>
    <property type="match status" value="1"/>
</dbReference>
<dbReference type="GO" id="GO:0006355">
    <property type="term" value="P:regulation of DNA-templated transcription"/>
    <property type="evidence" value="ECO:0007669"/>
    <property type="project" value="InterPro"/>
</dbReference>
<feature type="region of interest" description="Disordered" evidence="4">
    <location>
        <begin position="286"/>
        <end position="378"/>
    </location>
</feature>
<dbReference type="InterPro" id="IPR013083">
    <property type="entry name" value="Znf_RING/FYVE/PHD"/>
</dbReference>
<keyword evidence="7" id="KW-1185">Reference proteome</keyword>
<dbReference type="InterPro" id="IPR028938">
    <property type="entry name" value="Rsf1-like"/>
</dbReference>
<evidence type="ECO:0000313" key="7">
    <source>
        <dbReference type="Proteomes" id="UP000015241"/>
    </source>
</evidence>
<proteinExistence type="predicted"/>
<evidence type="ECO:0000259" key="5">
    <source>
        <dbReference type="SMART" id="SM00249"/>
    </source>
</evidence>
<accession>S8FEA3</accession>
<feature type="compositionally biased region" description="Polar residues" evidence="4">
    <location>
        <begin position="1003"/>
        <end position="1013"/>
    </location>
</feature>
<feature type="compositionally biased region" description="Low complexity" evidence="4">
    <location>
        <begin position="392"/>
        <end position="412"/>
    </location>
</feature>
<gene>
    <name evidence="6" type="ORF">FOMPIDRAFT_1018717</name>
</gene>
<feature type="compositionally biased region" description="Polar residues" evidence="4">
    <location>
        <begin position="1062"/>
        <end position="1078"/>
    </location>
</feature>
<feature type="compositionally biased region" description="Basic and acidic residues" evidence="4">
    <location>
        <begin position="173"/>
        <end position="187"/>
    </location>
</feature>
<evidence type="ECO:0000313" key="6">
    <source>
        <dbReference type="EMBL" id="EPS96729.1"/>
    </source>
</evidence>
<dbReference type="SMART" id="SM00249">
    <property type="entry name" value="PHD"/>
    <property type="match status" value="1"/>
</dbReference>
<keyword evidence="3" id="KW-0862">Zinc</keyword>
<feature type="compositionally biased region" description="Basic and acidic residues" evidence="4">
    <location>
        <begin position="679"/>
        <end position="758"/>
    </location>
</feature>
<feature type="compositionally biased region" description="Acidic residues" evidence="4">
    <location>
        <begin position="566"/>
        <end position="591"/>
    </location>
</feature>
<dbReference type="PANTHER" id="PTHR14296:SF3">
    <property type="entry name" value="DIKAR, ISOFORM F"/>
    <property type="match status" value="1"/>
</dbReference>
<dbReference type="CDD" id="cd15489">
    <property type="entry name" value="PHD_SF"/>
    <property type="match status" value="1"/>
</dbReference>
<keyword evidence="2" id="KW-0863">Zinc-finger</keyword>
<dbReference type="Gene3D" id="3.30.40.10">
    <property type="entry name" value="Zinc/RING finger domain, C3HC4 (zinc finger)"/>
    <property type="match status" value="1"/>
</dbReference>
<dbReference type="PANTHER" id="PTHR14296">
    <property type="entry name" value="REMODELING AND SPACING FACTOR 1"/>
    <property type="match status" value="1"/>
</dbReference>
<keyword evidence="1" id="KW-0479">Metal-binding</keyword>
<feature type="compositionally biased region" description="Gly residues" evidence="4">
    <location>
        <begin position="990"/>
        <end position="999"/>
    </location>
</feature>
<dbReference type="EMBL" id="KE504185">
    <property type="protein sequence ID" value="EPS96729.1"/>
    <property type="molecule type" value="Genomic_DNA"/>
</dbReference>
<dbReference type="HOGENOM" id="CLU_004503_0_0_1"/>
<dbReference type="GO" id="GO:0008270">
    <property type="term" value="F:zinc ion binding"/>
    <property type="evidence" value="ECO:0007669"/>
    <property type="project" value="UniProtKB-KW"/>
</dbReference>